<evidence type="ECO:0000256" key="4">
    <source>
        <dbReference type="ARBA" id="ARBA00023040"/>
    </source>
</evidence>
<dbReference type="Proteomes" id="UP001163046">
    <property type="component" value="Unassembled WGS sequence"/>
</dbReference>
<feature type="transmembrane region" description="Helical" evidence="9">
    <location>
        <begin position="244"/>
        <end position="267"/>
    </location>
</feature>
<dbReference type="InterPro" id="IPR017452">
    <property type="entry name" value="GPCR_Rhodpsn_7TM"/>
</dbReference>
<feature type="transmembrane region" description="Helical" evidence="9">
    <location>
        <begin position="187"/>
        <end position="210"/>
    </location>
</feature>
<keyword evidence="4 8" id="KW-0297">G-protein coupled receptor</keyword>
<keyword evidence="6 8" id="KW-0675">Receptor</keyword>
<dbReference type="PRINTS" id="PR00237">
    <property type="entry name" value="GPCRRHODOPSN"/>
</dbReference>
<feature type="transmembrane region" description="Helical" evidence="9">
    <location>
        <begin position="287"/>
        <end position="305"/>
    </location>
</feature>
<dbReference type="PANTHER" id="PTHR24243:SF208">
    <property type="entry name" value="PYROKININ-1 RECEPTOR"/>
    <property type="match status" value="1"/>
</dbReference>
<evidence type="ECO:0000256" key="8">
    <source>
        <dbReference type="RuleBase" id="RU000688"/>
    </source>
</evidence>
<evidence type="ECO:0000313" key="12">
    <source>
        <dbReference type="Proteomes" id="UP001163046"/>
    </source>
</evidence>
<dbReference type="PROSITE" id="PS50262">
    <property type="entry name" value="G_PROTEIN_RECEP_F1_2"/>
    <property type="match status" value="1"/>
</dbReference>
<sequence length="328" mass="37093">MASNSSADNNSYSSGQDVAFAVMYSFIVIIGVPANCIVITIVRKTPSMHTTTNYLLMNLAVADLITLIMCPGIYDFSLNKVRLDKTVGDFICKLFVGNAVVPITINVAVLTVSTIAVERYLALVKPFHTGLRLTKKRVPYVVALLWTLAVLSCIPDLITNTIDPNPLSTYPCKRPWSLDEYFHHKGFIVFTGVFFGFFPSIVIFFCYFGIFRGLFITNTICATPEGSRNTALEDQRSKKQLFKLLLWLMILFCLCTLPFAIFFIYLTAIETTTVASNRECLFFVHRMVRFLLIANSFCNPLVYAFQSSNYREGFKRIFCCKSLSERNK</sequence>
<dbReference type="PANTHER" id="PTHR24243">
    <property type="entry name" value="G-PROTEIN COUPLED RECEPTOR"/>
    <property type="match status" value="1"/>
</dbReference>
<protein>
    <recommendedName>
        <fullName evidence="10">G-protein coupled receptors family 1 profile domain-containing protein</fullName>
    </recommendedName>
</protein>
<dbReference type="SUPFAM" id="SSF81321">
    <property type="entry name" value="Family A G protein-coupled receptor-like"/>
    <property type="match status" value="1"/>
</dbReference>
<keyword evidence="12" id="KW-1185">Reference proteome</keyword>
<dbReference type="GO" id="GO:0004930">
    <property type="term" value="F:G protein-coupled receptor activity"/>
    <property type="evidence" value="ECO:0007669"/>
    <property type="project" value="UniProtKB-KW"/>
</dbReference>
<feature type="transmembrane region" description="Helical" evidence="9">
    <location>
        <begin position="54"/>
        <end position="74"/>
    </location>
</feature>
<dbReference type="InterPro" id="IPR000276">
    <property type="entry name" value="GPCR_Rhodpsn"/>
</dbReference>
<comment type="similarity">
    <text evidence="8">Belongs to the G-protein coupled receptor 1 family.</text>
</comment>
<evidence type="ECO:0000256" key="6">
    <source>
        <dbReference type="ARBA" id="ARBA00023170"/>
    </source>
</evidence>
<accession>A0A9X0D7S2</accession>
<keyword evidence="7 8" id="KW-0807">Transducer</keyword>
<keyword evidence="2 8" id="KW-0812">Transmembrane</keyword>
<keyword evidence="3 9" id="KW-1133">Transmembrane helix</keyword>
<evidence type="ECO:0000256" key="7">
    <source>
        <dbReference type="ARBA" id="ARBA00023224"/>
    </source>
</evidence>
<proteinExistence type="inferred from homology"/>
<gene>
    <name evidence="11" type="ORF">OS493_024589</name>
</gene>
<dbReference type="PROSITE" id="PS00237">
    <property type="entry name" value="G_PROTEIN_RECEP_F1_1"/>
    <property type="match status" value="1"/>
</dbReference>
<evidence type="ECO:0000313" key="11">
    <source>
        <dbReference type="EMBL" id="KAJ7390552.1"/>
    </source>
</evidence>
<reference evidence="11" key="1">
    <citation type="submission" date="2023-01" db="EMBL/GenBank/DDBJ databases">
        <title>Genome assembly of the deep-sea coral Lophelia pertusa.</title>
        <authorList>
            <person name="Herrera S."/>
            <person name="Cordes E."/>
        </authorList>
    </citation>
    <scope>NUCLEOTIDE SEQUENCE</scope>
    <source>
        <strain evidence="11">USNM1676648</strain>
        <tissue evidence="11">Polyp</tissue>
    </source>
</reference>
<feature type="transmembrane region" description="Helical" evidence="9">
    <location>
        <begin position="20"/>
        <end position="42"/>
    </location>
</feature>
<evidence type="ECO:0000256" key="9">
    <source>
        <dbReference type="SAM" id="Phobius"/>
    </source>
</evidence>
<feature type="transmembrane region" description="Helical" evidence="9">
    <location>
        <begin position="94"/>
        <end position="117"/>
    </location>
</feature>
<evidence type="ECO:0000256" key="1">
    <source>
        <dbReference type="ARBA" id="ARBA00004141"/>
    </source>
</evidence>
<name>A0A9X0D7S2_9CNID</name>
<evidence type="ECO:0000256" key="2">
    <source>
        <dbReference type="ARBA" id="ARBA00022692"/>
    </source>
</evidence>
<dbReference type="Pfam" id="PF00001">
    <property type="entry name" value="7tm_1"/>
    <property type="match status" value="1"/>
</dbReference>
<evidence type="ECO:0000259" key="10">
    <source>
        <dbReference type="PROSITE" id="PS50262"/>
    </source>
</evidence>
<keyword evidence="5 9" id="KW-0472">Membrane</keyword>
<dbReference type="GO" id="GO:0016020">
    <property type="term" value="C:membrane"/>
    <property type="evidence" value="ECO:0007669"/>
    <property type="project" value="UniProtKB-SubCell"/>
</dbReference>
<dbReference type="CDD" id="cd00637">
    <property type="entry name" value="7tm_classA_rhodopsin-like"/>
    <property type="match status" value="1"/>
</dbReference>
<dbReference type="EMBL" id="MU825415">
    <property type="protein sequence ID" value="KAJ7390552.1"/>
    <property type="molecule type" value="Genomic_DNA"/>
</dbReference>
<comment type="subcellular location">
    <subcellularLocation>
        <location evidence="1">Membrane</location>
        <topology evidence="1">Multi-pass membrane protein</topology>
    </subcellularLocation>
</comment>
<feature type="transmembrane region" description="Helical" evidence="9">
    <location>
        <begin position="138"/>
        <end position="158"/>
    </location>
</feature>
<evidence type="ECO:0000256" key="5">
    <source>
        <dbReference type="ARBA" id="ARBA00023136"/>
    </source>
</evidence>
<organism evidence="11 12">
    <name type="scientific">Desmophyllum pertusum</name>
    <dbReference type="NCBI Taxonomy" id="174260"/>
    <lineage>
        <taxon>Eukaryota</taxon>
        <taxon>Metazoa</taxon>
        <taxon>Cnidaria</taxon>
        <taxon>Anthozoa</taxon>
        <taxon>Hexacorallia</taxon>
        <taxon>Scleractinia</taxon>
        <taxon>Caryophylliina</taxon>
        <taxon>Caryophylliidae</taxon>
        <taxon>Desmophyllum</taxon>
    </lineage>
</organism>
<evidence type="ECO:0000256" key="3">
    <source>
        <dbReference type="ARBA" id="ARBA00022989"/>
    </source>
</evidence>
<dbReference type="AlphaFoldDB" id="A0A9X0D7S2"/>
<dbReference type="Gene3D" id="1.20.1070.10">
    <property type="entry name" value="Rhodopsin 7-helix transmembrane proteins"/>
    <property type="match status" value="1"/>
</dbReference>
<feature type="domain" description="G-protein coupled receptors family 1 profile" evidence="10">
    <location>
        <begin position="34"/>
        <end position="303"/>
    </location>
</feature>
<comment type="caution">
    <text evidence="11">The sequence shown here is derived from an EMBL/GenBank/DDBJ whole genome shotgun (WGS) entry which is preliminary data.</text>
</comment>
<dbReference type="OrthoDB" id="5950040at2759"/>